<organism evidence="1 2">
    <name type="scientific">Phialocephala subalpina</name>
    <dbReference type="NCBI Taxonomy" id="576137"/>
    <lineage>
        <taxon>Eukaryota</taxon>
        <taxon>Fungi</taxon>
        <taxon>Dikarya</taxon>
        <taxon>Ascomycota</taxon>
        <taxon>Pezizomycotina</taxon>
        <taxon>Leotiomycetes</taxon>
        <taxon>Helotiales</taxon>
        <taxon>Mollisiaceae</taxon>
        <taxon>Phialocephala</taxon>
        <taxon>Phialocephala fortinii species complex</taxon>
    </lineage>
</organism>
<evidence type="ECO:0000313" key="1">
    <source>
        <dbReference type="EMBL" id="CZR57791.1"/>
    </source>
</evidence>
<evidence type="ECO:0000313" key="2">
    <source>
        <dbReference type="Proteomes" id="UP000184330"/>
    </source>
</evidence>
<dbReference type="Proteomes" id="UP000184330">
    <property type="component" value="Unassembled WGS sequence"/>
</dbReference>
<proteinExistence type="predicted"/>
<dbReference type="PANTHER" id="PTHR31630:SF6">
    <property type="entry name" value="PHYTANOYL-COA DIOXYGENASE-RELATED"/>
    <property type="match status" value="1"/>
</dbReference>
<accession>A0A1L7WYE5</accession>
<dbReference type="OrthoDB" id="445007at2759"/>
<dbReference type="PANTHER" id="PTHR31630">
    <property type="entry name" value="PHYTANOYL-COA DIOXYGENASE-RELATED-RELATED"/>
    <property type="match status" value="1"/>
</dbReference>
<keyword evidence="2" id="KW-1185">Reference proteome</keyword>
<gene>
    <name evidence="1" type="ORF">PAC_07680</name>
</gene>
<protein>
    <recommendedName>
        <fullName evidence="3">Phytanoyl-CoA dioxygenase</fullName>
    </recommendedName>
</protein>
<dbReference type="SUPFAM" id="SSF51197">
    <property type="entry name" value="Clavaminate synthase-like"/>
    <property type="match status" value="1"/>
</dbReference>
<dbReference type="Pfam" id="PF05721">
    <property type="entry name" value="PhyH"/>
    <property type="match status" value="1"/>
</dbReference>
<evidence type="ECO:0008006" key="3">
    <source>
        <dbReference type="Google" id="ProtNLM"/>
    </source>
</evidence>
<dbReference type="Gene3D" id="2.60.120.620">
    <property type="entry name" value="q2cbj1_9rhob like domain"/>
    <property type="match status" value="1"/>
</dbReference>
<dbReference type="EMBL" id="FJOG01000010">
    <property type="protein sequence ID" value="CZR57791.1"/>
    <property type="molecule type" value="Genomic_DNA"/>
</dbReference>
<sequence>MSATQIQTYTTTKEDPGLLKLYQNAAATQFGDWRDDFFKNGYAVIKNVIMPEKAKSYQDRALDWLLSFDLGLDLKDTSTWNQKHLPKSFKSMYHSYCSGHEKFMWDARTEPGILKIYEDLWGTKELVVSFDGFNIGLPKRTDVEGTPWPHCDQAPSRKGLACAQGFLNLAPSGPKDGGLLLMKGSAPLFEEFFSEPREMFTPPGGGPPKDFLDLFLFKQEHLDWFRDRGCELIKVDCGPGDFVIWDSRTMHYAAFPEGEEIRTVFYICYTPRAFGEQEQMDLKARLFETYRGTTHWPHCNIRTSEPLMVDGKLDPMERLEPLEKPERTDLILKLAAVKAW</sequence>
<reference evidence="1 2" key="1">
    <citation type="submission" date="2016-03" db="EMBL/GenBank/DDBJ databases">
        <authorList>
            <person name="Ploux O."/>
        </authorList>
    </citation>
    <scope>NUCLEOTIDE SEQUENCE [LARGE SCALE GENOMIC DNA]</scope>
    <source>
        <strain evidence="1 2">UAMH 11012</strain>
    </source>
</reference>
<dbReference type="InterPro" id="IPR008775">
    <property type="entry name" value="Phytyl_CoA_dOase-like"/>
</dbReference>
<dbReference type="AlphaFoldDB" id="A0A1L7WYE5"/>
<name>A0A1L7WYE5_9HELO</name>